<comment type="caution">
    <text evidence="1">The sequence shown here is derived from an EMBL/GenBank/DDBJ whole genome shotgun (WGS) entry which is preliminary data.</text>
</comment>
<dbReference type="SUPFAM" id="SSF55298">
    <property type="entry name" value="YjgF-like"/>
    <property type="match status" value="1"/>
</dbReference>
<evidence type="ECO:0000313" key="1">
    <source>
        <dbReference type="EMBL" id="MBA4708877.1"/>
    </source>
</evidence>
<dbReference type="Pfam" id="PF01042">
    <property type="entry name" value="Ribonuc_L-PSP"/>
    <property type="match status" value="1"/>
</dbReference>
<organism evidence="1 2">
    <name type="scientific">Aquitalea aquatica</name>
    <dbReference type="NCBI Taxonomy" id="3044273"/>
    <lineage>
        <taxon>Bacteria</taxon>
        <taxon>Pseudomonadati</taxon>
        <taxon>Pseudomonadota</taxon>
        <taxon>Betaproteobacteria</taxon>
        <taxon>Neisseriales</taxon>
        <taxon>Chromobacteriaceae</taxon>
        <taxon>Aquitalea</taxon>
    </lineage>
</organism>
<accession>A0A838Y8L5</accession>
<dbReference type="EMBL" id="JACERN010000030">
    <property type="protein sequence ID" value="MBA4708877.1"/>
    <property type="molecule type" value="Genomic_DNA"/>
</dbReference>
<dbReference type="PANTHER" id="PTHR43760:SF1">
    <property type="entry name" value="ENDORIBONUCLEASE L-PSP_CHORISMATE MUTASE-LIKE DOMAIN-CONTAINING PROTEIN"/>
    <property type="match status" value="1"/>
</dbReference>
<dbReference type="PANTHER" id="PTHR43760">
    <property type="entry name" value="ENDORIBONUCLEASE-RELATED"/>
    <property type="match status" value="1"/>
</dbReference>
<gene>
    <name evidence="1" type="ORF">H2Z84_10860</name>
</gene>
<proteinExistence type="predicted"/>
<dbReference type="Gene3D" id="3.30.1330.40">
    <property type="entry name" value="RutC-like"/>
    <property type="match status" value="1"/>
</dbReference>
<dbReference type="InterPro" id="IPR013813">
    <property type="entry name" value="Endoribo_LPSP/chorism_mut-like"/>
</dbReference>
<reference evidence="1 2" key="1">
    <citation type="submission" date="2020-07" db="EMBL/GenBank/DDBJ databases">
        <title>Draft genome sequence of violacein-producing bacteria and related species.</title>
        <authorList>
            <person name="Wilson H.S."/>
            <person name="De Leon M.E."/>
        </authorList>
    </citation>
    <scope>NUCLEOTIDE SEQUENCE [LARGE SCALE GENOMIC DNA]</scope>
    <source>
        <strain evidence="1 2">HSC-21Su07</strain>
    </source>
</reference>
<dbReference type="Proteomes" id="UP000545606">
    <property type="component" value="Unassembled WGS sequence"/>
</dbReference>
<protein>
    <submittedName>
        <fullName evidence="1">RidA family protein</fullName>
    </submittedName>
</protein>
<name>A0A838Y8L5_9NEIS</name>
<dbReference type="InterPro" id="IPR006175">
    <property type="entry name" value="YjgF/YER057c/UK114"/>
</dbReference>
<dbReference type="InterPro" id="IPR035959">
    <property type="entry name" value="RutC-like_sf"/>
</dbReference>
<evidence type="ECO:0000313" key="2">
    <source>
        <dbReference type="Proteomes" id="UP000545606"/>
    </source>
</evidence>
<dbReference type="CDD" id="cd02199">
    <property type="entry name" value="YjgF_YER057c_UK114_like_1"/>
    <property type="match status" value="1"/>
</dbReference>
<dbReference type="RefSeq" id="WP_181835996.1">
    <property type="nucleotide sequence ID" value="NZ_JACERN010000030.1"/>
</dbReference>
<sequence>MAETRAERFLQQAAAVGFDANDEIRVGGNYQAVIRDGNYLYVSGQVPRIGSEVVVKGAVGGEVDLATAQRAARIAVLRCLALLRRELGSLDQIARMLTMTVYVRSAAGFTQQSEVADAASELLLQVMGDVGRHARTSVGVAELPKGAAVEIALQARAESLCCAGNEKAQSCDWA</sequence>
<dbReference type="AlphaFoldDB" id="A0A838Y8L5"/>
<keyword evidence="2" id="KW-1185">Reference proteome</keyword>